<dbReference type="EMBL" id="HBUF01528702">
    <property type="protein sequence ID" value="CAG6751030.1"/>
    <property type="molecule type" value="Transcribed_RNA"/>
</dbReference>
<feature type="transmembrane region" description="Helical" evidence="1">
    <location>
        <begin position="158"/>
        <end position="177"/>
    </location>
</feature>
<keyword evidence="1" id="KW-0472">Membrane</keyword>
<evidence type="ECO:0000256" key="1">
    <source>
        <dbReference type="SAM" id="Phobius"/>
    </source>
</evidence>
<feature type="transmembrane region" description="Helical" evidence="1">
    <location>
        <begin position="319"/>
        <end position="337"/>
    </location>
</feature>
<dbReference type="EMBL" id="HBUF01528701">
    <property type="protein sequence ID" value="CAG6751029.1"/>
    <property type="molecule type" value="Transcribed_RNA"/>
</dbReference>
<accession>A0A8D9EEI0</accession>
<feature type="domain" description="Acyltransferase 3" evidence="2">
    <location>
        <begin position="19"/>
        <end position="332"/>
    </location>
</feature>
<feature type="transmembrane region" description="Helical" evidence="1">
    <location>
        <begin position="131"/>
        <end position="151"/>
    </location>
</feature>
<name>A0A8D9EEI0_9HEMI</name>
<dbReference type="EMBL" id="HBUF01528703">
    <property type="protein sequence ID" value="CAG6751031.1"/>
    <property type="molecule type" value="Transcribed_RNA"/>
</dbReference>
<feature type="transmembrane region" description="Helical" evidence="1">
    <location>
        <begin position="238"/>
        <end position="263"/>
    </location>
</feature>
<reference evidence="3" key="1">
    <citation type="submission" date="2021-05" db="EMBL/GenBank/DDBJ databases">
        <authorList>
            <person name="Alioto T."/>
            <person name="Alioto T."/>
            <person name="Gomez Garrido J."/>
        </authorList>
    </citation>
    <scope>NUCLEOTIDE SEQUENCE</scope>
</reference>
<feature type="transmembrane region" description="Helical" evidence="1">
    <location>
        <begin position="20"/>
        <end position="42"/>
    </location>
</feature>
<dbReference type="AlphaFoldDB" id="A0A8D9EEI0"/>
<sequence>MTRNDDQDVNKIKFSDTVNLAFLYFLNGSLLVDTFFVISGFLSATQLLQHFNRTKKSTFLLVVLDRLVRILPSYALVIGFYVWLFPYLNEGPLWKALVLRESNRCRQNWFTNVLFVNNFVNDDQMCMLQSWFLAVDFQLFLISFGLIYLCWKCPSVQKWLLGGCLLLSVMIPAVLIHQKNEWSFFIPSIANLHDPTQVPHFRDLYTKSYTRAIPYILGIIGAFYMRHLQEKQFKFSSAINKSLILAAVVFSAHIMFLVPFLFVAPDYEYNVWHHVFYAPIHRLIWALLVCSVIVVHNSGGFGVLSMFLGCRMFAPLSRLCYGVYLTHVAIMLTELGSSHTSEYITLISLGQGIAGDLCLSLMVSFVLNLLIESPLDTFHKKLKRTILSKSDATSKMQVYPISAAPPGLDRRLYPKPSCVEIPRFRSGSEHVIAS</sequence>
<dbReference type="Pfam" id="PF01757">
    <property type="entry name" value="Acyl_transf_3"/>
    <property type="match status" value="1"/>
</dbReference>
<dbReference type="InterPro" id="IPR052728">
    <property type="entry name" value="O2_lipid_transport_reg"/>
</dbReference>
<dbReference type="PANTHER" id="PTHR11161">
    <property type="entry name" value="O-ACYLTRANSFERASE"/>
    <property type="match status" value="1"/>
</dbReference>
<dbReference type="InterPro" id="IPR002656">
    <property type="entry name" value="Acyl_transf_3_dom"/>
</dbReference>
<evidence type="ECO:0000313" key="3">
    <source>
        <dbReference type="EMBL" id="CAG6751033.1"/>
    </source>
</evidence>
<organism evidence="3">
    <name type="scientific">Cacopsylla melanoneura</name>
    <dbReference type="NCBI Taxonomy" id="428564"/>
    <lineage>
        <taxon>Eukaryota</taxon>
        <taxon>Metazoa</taxon>
        <taxon>Ecdysozoa</taxon>
        <taxon>Arthropoda</taxon>
        <taxon>Hexapoda</taxon>
        <taxon>Insecta</taxon>
        <taxon>Pterygota</taxon>
        <taxon>Neoptera</taxon>
        <taxon>Paraneoptera</taxon>
        <taxon>Hemiptera</taxon>
        <taxon>Sternorrhyncha</taxon>
        <taxon>Psylloidea</taxon>
        <taxon>Psyllidae</taxon>
        <taxon>Psyllinae</taxon>
        <taxon>Cacopsylla</taxon>
    </lineage>
</organism>
<dbReference type="EMBL" id="HBUF01528705">
    <property type="protein sequence ID" value="CAG6751033.1"/>
    <property type="molecule type" value="Transcribed_RNA"/>
</dbReference>
<protein>
    <submittedName>
        <fullName evidence="3">Nose resistant to fluoxetine protein 6</fullName>
    </submittedName>
</protein>
<evidence type="ECO:0000259" key="2">
    <source>
        <dbReference type="Pfam" id="PF01757"/>
    </source>
</evidence>
<dbReference type="EMBL" id="HBUF01528704">
    <property type="protein sequence ID" value="CAG6751032.1"/>
    <property type="molecule type" value="Transcribed_RNA"/>
</dbReference>
<feature type="transmembrane region" description="Helical" evidence="1">
    <location>
        <begin position="63"/>
        <end position="84"/>
    </location>
</feature>
<dbReference type="GO" id="GO:0016747">
    <property type="term" value="F:acyltransferase activity, transferring groups other than amino-acyl groups"/>
    <property type="evidence" value="ECO:0007669"/>
    <property type="project" value="InterPro"/>
</dbReference>
<feature type="transmembrane region" description="Helical" evidence="1">
    <location>
        <begin position="343"/>
        <end position="371"/>
    </location>
</feature>
<dbReference type="PANTHER" id="PTHR11161:SF71">
    <property type="entry name" value="NOSE RESISTANT-TO-FLUOXETINE PROTEIN N-TERMINAL DOMAIN-CONTAINING PROTEIN"/>
    <property type="match status" value="1"/>
</dbReference>
<keyword evidence="1" id="KW-0812">Transmembrane</keyword>
<proteinExistence type="predicted"/>
<feature type="transmembrane region" description="Helical" evidence="1">
    <location>
        <begin position="208"/>
        <end position="226"/>
    </location>
</feature>
<feature type="transmembrane region" description="Helical" evidence="1">
    <location>
        <begin position="283"/>
        <end position="307"/>
    </location>
</feature>
<keyword evidence="1" id="KW-1133">Transmembrane helix</keyword>